<dbReference type="InterPro" id="IPR012340">
    <property type="entry name" value="NA-bd_OB-fold"/>
</dbReference>
<dbReference type="FunCoup" id="A9V374">
    <property type="interactions" value="625"/>
</dbReference>
<dbReference type="GO" id="GO:0005524">
    <property type="term" value="F:ATP binding"/>
    <property type="evidence" value="ECO:0007669"/>
    <property type="project" value="UniProtKB-KW"/>
</dbReference>
<dbReference type="EC" id="3.6.4.12" evidence="3"/>
<protein>
    <recommendedName>
        <fullName evidence="3">DNA helicase</fullName>
        <ecNumber evidence="3">3.6.4.12</ecNumber>
    </recommendedName>
    <alternativeName>
        <fullName evidence="12">Minichromosome maintenance 8</fullName>
    </alternativeName>
</protein>
<feature type="region of interest" description="Disordered" evidence="15">
    <location>
        <begin position="1"/>
        <end position="29"/>
    </location>
</feature>
<organism evidence="17 18">
    <name type="scientific">Monosiga brevicollis</name>
    <name type="common">Choanoflagellate</name>
    <dbReference type="NCBI Taxonomy" id="81824"/>
    <lineage>
        <taxon>Eukaryota</taxon>
        <taxon>Choanoflagellata</taxon>
        <taxon>Craspedida</taxon>
        <taxon>Salpingoecidae</taxon>
        <taxon>Monosiga</taxon>
    </lineage>
</organism>
<dbReference type="FunFam" id="2.20.28.10:FF:000007">
    <property type="entry name" value="DNA helicase MCM8 isoform X1"/>
    <property type="match status" value="1"/>
</dbReference>
<dbReference type="Gene3D" id="2.40.50.140">
    <property type="entry name" value="Nucleic acid-binding proteins"/>
    <property type="match status" value="1"/>
</dbReference>
<keyword evidence="11" id="KW-0539">Nucleus</keyword>
<evidence type="ECO:0000256" key="10">
    <source>
        <dbReference type="ARBA" id="ARBA00023204"/>
    </source>
</evidence>
<comment type="catalytic activity">
    <reaction evidence="13">
        <text>ATP + H2O = ADP + phosphate + H(+)</text>
        <dbReference type="Rhea" id="RHEA:13065"/>
        <dbReference type="ChEBI" id="CHEBI:15377"/>
        <dbReference type="ChEBI" id="CHEBI:15378"/>
        <dbReference type="ChEBI" id="CHEBI:30616"/>
        <dbReference type="ChEBI" id="CHEBI:43474"/>
        <dbReference type="ChEBI" id="CHEBI:456216"/>
        <dbReference type="EC" id="3.6.4.12"/>
    </reaction>
</comment>
<evidence type="ECO:0000256" key="9">
    <source>
        <dbReference type="ARBA" id="ARBA00023125"/>
    </source>
</evidence>
<comment type="similarity">
    <text evidence="2 14">Belongs to the MCM family.</text>
</comment>
<dbReference type="SMART" id="SM00382">
    <property type="entry name" value="AAA"/>
    <property type="match status" value="1"/>
</dbReference>
<proteinExistence type="inferred from homology"/>
<evidence type="ECO:0000256" key="3">
    <source>
        <dbReference type="ARBA" id="ARBA00012551"/>
    </source>
</evidence>
<dbReference type="InterPro" id="IPR027417">
    <property type="entry name" value="P-loop_NTPase"/>
</dbReference>
<keyword evidence="6" id="KW-0378">Hydrolase</keyword>
<keyword evidence="4 14" id="KW-0547">Nucleotide-binding</keyword>
<evidence type="ECO:0000259" key="16">
    <source>
        <dbReference type="PROSITE" id="PS50051"/>
    </source>
</evidence>
<keyword evidence="18" id="KW-1185">Reference proteome</keyword>
<evidence type="ECO:0000256" key="14">
    <source>
        <dbReference type="RuleBase" id="RU004070"/>
    </source>
</evidence>
<dbReference type="STRING" id="81824.A9V374"/>
<dbReference type="GO" id="GO:0042555">
    <property type="term" value="C:MCM complex"/>
    <property type="evidence" value="ECO:0000318"/>
    <property type="project" value="GO_Central"/>
</dbReference>
<dbReference type="Gene3D" id="2.20.28.10">
    <property type="match status" value="1"/>
</dbReference>
<reference evidence="17 18" key="1">
    <citation type="journal article" date="2008" name="Nature">
        <title>The genome of the choanoflagellate Monosiga brevicollis and the origin of metazoans.</title>
        <authorList>
            <consortium name="JGI Sequencing"/>
            <person name="King N."/>
            <person name="Westbrook M.J."/>
            <person name="Young S.L."/>
            <person name="Kuo A."/>
            <person name="Abedin M."/>
            <person name="Chapman J."/>
            <person name="Fairclough S."/>
            <person name="Hellsten U."/>
            <person name="Isogai Y."/>
            <person name="Letunic I."/>
            <person name="Marr M."/>
            <person name="Pincus D."/>
            <person name="Putnam N."/>
            <person name="Rokas A."/>
            <person name="Wright K.J."/>
            <person name="Zuzow R."/>
            <person name="Dirks W."/>
            <person name="Good M."/>
            <person name="Goodstein D."/>
            <person name="Lemons D."/>
            <person name="Li W."/>
            <person name="Lyons J.B."/>
            <person name="Morris A."/>
            <person name="Nichols S."/>
            <person name="Richter D.J."/>
            <person name="Salamov A."/>
            <person name="Bork P."/>
            <person name="Lim W.A."/>
            <person name="Manning G."/>
            <person name="Miller W.T."/>
            <person name="McGinnis W."/>
            <person name="Shapiro H."/>
            <person name="Tjian R."/>
            <person name="Grigoriev I.V."/>
            <person name="Rokhsar D."/>
        </authorList>
    </citation>
    <scope>NUCLEOTIDE SEQUENCE [LARGE SCALE GENOMIC DNA]</scope>
    <source>
        <strain evidence="18">MX1 / ATCC 50154</strain>
    </source>
</reference>
<dbReference type="Pfam" id="PF17207">
    <property type="entry name" value="MCM_OB"/>
    <property type="match status" value="1"/>
</dbReference>
<evidence type="ECO:0000256" key="13">
    <source>
        <dbReference type="ARBA" id="ARBA00047995"/>
    </source>
</evidence>
<comment type="subcellular location">
    <subcellularLocation>
        <location evidence="1">Nucleus</location>
    </subcellularLocation>
</comment>
<dbReference type="PROSITE" id="PS50051">
    <property type="entry name" value="MCM_2"/>
    <property type="match status" value="1"/>
</dbReference>
<keyword evidence="5" id="KW-0227">DNA damage</keyword>
<dbReference type="InterPro" id="IPR041562">
    <property type="entry name" value="MCM_lid"/>
</dbReference>
<dbReference type="GO" id="GO:0005634">
    <property type="term" value="C:nucleus"/>
    <property type="evidence" value="ECO:0000318"/>
    <property type="project" value="GO_Central"/>
</dbReference>
<dbReference type="InterPro" id="IPR001208">
    <property type="entry name" value="MCM_dom"/>
</dbReference>
<dbReference type="OMA" id="THTVDWQ"/>
<dbReference type="CDD" id="cd17759">
    <property type="entry name" value="MCM8"/>
    <property type="match status" value="1"/>
</dbReference>
<dbReference type="EMBL" id="CH991556">
    <property type="protein sequence ID" value="EDQ88139.1"/>
    <property type="molecule type" value="Genomic_DNA"/>
</dbReference>
<dbReference type="Pfam" id="PF00493">
    <property type="entry name" value="MCM"/>
    <property type="match status" value="1"/>
</dbReference>
<dbReference type="InterPro" id="IPR031327">
    <property type="entry name" value="MCM"/>
</dbReference>
<evidence type="ECO:0000256" key="8">
    <source>
        <dbReference type="ARBA" id="ARBA00022840"/>
    </source>
</evidence>
<dbReference type="GO" id="GO:0003697">
    <property type="term" value="F:single-stranded DNA binding"/>
    <property type="evidence" value="ECO:0000318"/>
    <property type="project" value="GO_Central"/>
</dbReference>
<dbReference type="GO" id="GO:0003678">
    <property type="term" value="F:DNA helicase activity"/>
    <property type="evidence" value="ECO:0007669"/>
    <property type="project" value="UniProtKB-EC"/>
</dbReference>
<dbReference type="InterPro" id="IPR003593">
    <property type="entry name" value="AAA+_ATPase"/>
</dbReference>
<evidence type="ECO:0000256" key="12">
    <source>
        <dbReference type="ARBA" id="ARBA00042306"/>
    </source>
</evidence>
<dbReference type="GO" id="GO:0016787">
    <property type="term" value="F:hydrolase activity"/>
    <property type="evidence" value="ECO:0007669"/>
    <property type="project" value="UniProtKB-KW"/>
</dbReference>
<dbReference type="PRINTS" id="PR01657">
    <property type="entry name" value="MCMFAMILY"/>
</dbReference>
<evidence type="ECO:0000256" key="2">
    <source>
        <dbReference type="ARBA" id="ARBA00008010"/>
    </source>
</evidence>
<dbReference type="eggNOG" id="KOG0480">
    <property type="taxonomic scope" value="Eukaryota"/>
</dbReference>
<dbReference type="PANTHER" id="PTHR11630">
    <property type="entry name" value="DNA REPLICATION LICENSING FACTOR MCM FAMILY MEMBER"/>
    <property type="match status" value="1"/>
</dbReference>
<evidence type="ECO:0000256" key="5">
    <source>
        <dbReference type="ARBA" id="ARBA00022763"/>
    </source>
</evidence>
<dbReference type="RefSeq" id="XP_001747215.1">
    <property type="nucleotide sequence ID" value="XM_001747163.1"/>
</dbReference>
<evidence type="ECO:0000256" key="6">
    <source>
        <dbReference type="ARBA" id="ARBA00022801"/>
    </source>
</evidence>
<gene>
    <name evidence="17" type="ORF">MONBRDRAFT_9453</name>
</gene>
<dbReference type="Gene3D" id="3.40.50.300">
    <property type="entry name" value="P-loop containing nucleotide triphosphate hydrolases"/>
    <property type="match status" value="1"/>
</dbReference>
<name>A9V374_MONBE</name>
<dbReference type="GO" id="GO:0000724">
    <property type="term" value="P:double-strand break repair via homologous recombination"/>
    <property type="evidence" value="ECO:0007669"/>
    <property type="project" value="UniProtKB-ARBA"/>
</dbReference>
<accession>A9V374</accession>
<dbReference type="SMART" id="SM00350">
    <property type="entry name" value="MCM"/>
    <property type="match status" value="1"/>
</dbReference>
<dbReference type="AlphaFoldDB" id="A9V374"/>
<keyword evidence="9 14" id="KW-0238">DNA-binding</keyword>
<dbReference type="InterPro" id="IPR033762">
    <property type="entry name" value="MCM_OB"/>
</dbReference>
<dbReference type="InParanoid" id="A9V374"/>
<keyword evidence="8 14" id="KW-0067">ATP-binding</keyword>
<dbReference type="InterPro" id="IPR056875">
    <property type="entry name" value="MCM8/REC_WHD"/>
</dbReference>
<evidence type="ECO:0000313" key="17">
    <source>
        <dbReference type="EMBL" id="EDQ88139.1"/>
    </source>
</evidence>
<evidence type="ECO:0000256" key="1">
    <source>
        <dbReference type="ARBA" id="ARBA00004123"/>
    </source>
</evidence>
<dbReference type="KEGG" id="mbr:MONBRDRAFT_9453"/>
<dbReference type="CDD" id="cd22247">
    <property type="entry name" value="MCM8_WHD"/>
    <property type="match status" value="1"/>
</dbReference>
<dbReference type="SUPFAM" id="SSF50249">
    <property type="entry name" value="Nucleic acid-binding proteins"/>
    <property type="match status" value="1"/>
</dbReference>
<evidence type="ECO:0000256" key="11">
    <source>
        <dbReference type="ARBA" id="ARBA00023242"/>
    </source>
</evidence>
<feature type="compositionally biased region" description="Basic residues" evidence="15">
    <location>
        <begin position="1"/>
        <end position="23"/>
    </location>
</feature>
<evidence type="ECO:0000313" key="18">
    <source>
        <dbReference type="Proteomes" id="UP000001357"/>
    </source>
</evidence>
<dbReference type="Pfam" id="PF17855">
    <property type="entry name" value="MCM_lid"/>
    <property type="match status" value="1"/>
</dbReference>
<dbReference type="GeneID" id="5892299"/>
<dbReference type="PANTHER" id="PTHR11630:SF47">
    <property type="entry name" value="DNA HELICASE MCM8"/>
    <property type="match status" value="1"/>
</dbReference>
<sequence>MSGRGGARRGRGSGGRSRGRGRGAFRGARSEASALSSLRSQLSTTGTCFNDIDRRLQEEECPACPGWNLYFAPEPYDDGFPYRTLIQECRLFFEQFSDHFYQKSVEEHHVVIVCFDRLQTFLQREQASQDLDPLSEEMREDAPLIMRCIGLAFWQAYATARNAQREQIDLVPHWNWPCIDVRVSRFGPITPLRKLKSNVIGKFVGIKGTVVRVGSVKPLPVRLCFICNHCGEETVLALAEGKYATPSKCATDGCQSRSFVPSRGSPRTQSIDFQTIRLQELVEDEQREAGRVPRTVEVELFADQVDRCKPGDVVMVSGEVRVANTDQGKRPKDSRTMFLLYIKANCIWTALSLVLPCSWCGPRVVFDDGCLPPLTGPAWLELFELTPWACLHVNSNNYQCLTLTCSRLLFTRCALPSMVRPGIEYLFLNGHELVKAGLVLALFGGRTKFLHDQNRIPVRGDPHVLIVGDPGLGKSQMLRAVTNIAPRGVYVCGNTTSTAGLTVTLHKEAGSNGEFALEAGALVLADQGCCCIDEFDKMGNQHQALLEAMEQQCISIAKAGVVCSLPARAAVIAAANPIGGHYDKGRTVSENLKMNPALLSRFDLVFILLDEANEELDRLLSVHVMAMHSSRASRATHTPLPGSLQQFASVPDVDSGVEQSLKDRLRKRPGEPDVDVIPYNVLREYIAYARRHCQPKLSPDAAKLIQEFYIDLRQRHHSADSTPITTRQLESMIRLCEARARLEMRELVTPADARDIIEIMRFTMFDTYCDELGRPDIQRSQNGSGMSKKAAAKRFVSHLNDLATTSYNSLFGKDQLRQVVEDLGLNVGNFEAFIASLNNQGYLLKKGPRSYQLQTLDF</sequence>
<dbReference type="SUPFAM" id="SSF52540">
    <property type="entry name" value="P-loop containing nucleoside triphosphate hydrolases"/>
    <property type="match status" value="1"/>
</dbReference>
<feature type="domain" description="MCM C-terminal AAA(+) ATPase" evidence="16">
    <location>
        <begin position="428"/>
        <end position="624"/>
    </location>
</feature>
<dbReference type="Proteomes" id="UP000001357">
    <property type="component" value="Unassembled WGS sequence"/>
</dbReference>
<evidence type="ECO:0000256" key="7">
    <source>
        <dbReference type="ARBA" id="ARBA00022806"/>
    </source>
</evidence>
<evidence type="ECO:0000256" key="4">
    <source>
        <dbReference type="ARBA" id="ARBA00022741"/>
    </source>
</evidence>
<keyword evidence="7" id="KW-0347">Helicase</keyword>
<keyword evidence="10" id="KW-0234">DNA repair</keyword>
<dbReference type="Pfam" id="PF25051">
    <property type="entry name" value="WHD_MCM8"/>
    <property type="match status" value="1"/>
</dbReference>
<evidence type="ECO:0000256" key="15">
    <source>
        <dbReference type="SAM" id="MobiDB-lite"/>
    </source>
</evidence>